<dbReference type="PROSITE" id="PS00409">
    <property type="entry name" value="PROKAR_NTER_METHYL"/>
    <property type="match status" value="1"/>
</dbReference>
<dbReference type="NCBIfam" id="TIGR02532">
    <property type="entry name" value="IV_pilin_GFxxxE"/>
    <property type="match status" value="1"/>
</dbReference>
<reference evidence="3" key="1">
    <citation type="submission" date="2016-11" db="EMBL/GenBank/DDBJ databases">
        <authorList>
            <person name="Varghese N."/>
            <person name="Submissions S."/>
        </authorList>
    </citation>
    <scope>NUCLEOTIDE SEQUENCE [LARGE SCALE GENOMIC DNA]</scope>
    <source>
        <strain evidence="3">CGMCC 1.7063</strain>
    </source>
</reference>
<dbReference type="STRING" id="494016.SAMN04487965_3400"/>
<dbReference type="RefSeq" id="WP_073277382.1">
    <property type="nucleotide sequence ID" value="NZ_FQVA01000007.1"/>
</dbReference>
<evidence type="ECO:0000313" key="2">
    <source>
        <dbReference type="EMBL" id="SHG14270.1"/>
    </source>
</evidence>
<dbReference type="InterPro" id="IPR045584">
    <property type="entry name" value="Pilin-like"/>
</dbReference>
<keyword evidence="1" id="KW-0812">Transmembrane</keyword>
<keyword evidence="3" id="KW-1185">Reference proteome</keyword>
<proteinExistence type="predicted"/>
<dbReference type="InterPro" id="IPR012902">
    <property type="entry name" value="N_methyl_site"/>
</dbReference>
<organism evidence="2 3">
    <name type="scientific">Microbulbifer donghaiensis</name>
    <dbReference type="NCBI Taxonomy" id="494016"/>
    <lineage>
        <taxon>Bacteria</taxon>
        <taxon>Pseudomonadati</taxon>
        <taxon>Pseudomonadota</taxon>
        <taxon>Gammaproteobacteria</taxon>
        <taxon>Cellvibrionales</taxon>
        <taxon>Microbulbiferaceae</taxon>
        <taxon>Microbulbifer</taxon>
    </lineage>
</organism>
<dbReference type="OrthoDB" id="5296662at2"/>
<keyword evidence="1" id="KW-1133">Transmembrane helix</keyword>
<dbReference type="AlphaFoldDB" id="A0A1M5HE85"/>
<protein>
    <submittedName>
        <fullName evidence="2">Type IV pilus assembly protein PilW</fullName>
    </submittedName>
</protein>
<keyword evidence="1" id="KW-0472">Membrane</keyword>
<evidence type="ECO:0000256" key="1">
    <source>
        <dbReference type="SAM" id="Phobius"/>
    </source>
</evidence>
<evidence type="ECO:0000313" key="3">
    <source>
        <dbReference type="Proteomes" id="UP000184170"/>
    </source>
</evidence>
<dbReference type="SUPFAM" id="SSF54523">
    <property type="entry name" value="Pili subunits"/>
    <property type="match status" value="1"/>
</dbReference>
<gene>
    <name evidence="2" type="ORF">SAMN04487965_3400</name>
</gene>
<name>A0A1M5HE85_9GAMM</name>
<accession>A0A1M5HE85</accession>
<dbReference type="EMBL" id="FQVA01000007">
    <property type="protein sequence ID" value="SHG14270.1"/>
    <property type="molecule type" value="Genomic_DNA"/>
</dbReference>
<dbReference type="Proteomes" id="UP000184170">
    <property type="component" value="Unassembled WGS sequence"/>
</dbReference>
<feature type="transmembrane region" description="Helical" evidence="1">
    <location>
        <begin position="12"/>
        <end position="33"/>
    </location>
</feature>
<dbReference type="Pfam" id="PF07963">
    <property type="entry name" value="N_methyl"/>
    <property type="match status" value="1"/>
</dbReference>
<sequence length="261" mass="28299">MRLEQQRGFTLVELLISLTIGLVVLGAASSVYVTTVINSGASISASRLNQEMTTLMSVMVQDVRRAGYWRDAASDPTQNPFNTVDVTALSVRPSVADPNGISTSGECILYAYDSNNNGTLDDGNIFGFRLNNGVVQIRLRSSATNARHDYCNNTGDVWEDVTDGNLIRITNLTFDTDDATAPSTCLNIREPDGLDNGGDSGVDDDREYDCYDSVPTAASGDITVETRQIAIAVTGELVNDSDVRMSVSQTVRVRNDLVRKR</sequence>